<proteinExistence type="inferred from homology"/>
<dbReference type="Gene3D" id="1.10.455.10">
    <property type="entry name" value="Ribosomal protein S7 domain"/>
    <property type="match status" value="1"/>
</dbReference>
<evidence type="ECO:0000256" key="1">
    <source>
        <dbReference type="ARBA" id="ARBA00007151"/>
    </source>
</evidence>
<evidence type="ECO:0000256" key="7">
    <source>
        <dbReference type="RuleBase" id="RU003619"/>
    </source>
</evidence>
<evidence type="ECO:0000256" key="2">
    <source>
        <dbReference type="ARBA" id="ARBA00022730"/>
    </source>
</evidence>
<dbReference type="SUPFAM" id="SSF47973">
    <property type="entry name" value="Ribosomal protein S7"/>
    <property type="match status" value="1"/>
</dbReference>
<dbReference type="InterPro" id="IPR036823">
    <property type="entry name" value="Ribosomal_uS7_dom_sf"/>
</dbReference>
<dbReference type="InterPro" id="IPR000235">
    <property type="entry name" value="Ribosomal_uS7"/>
</dbReference>
<dbReference type="Pfam" id="PF00177">
    <property type="entry name" value="Ribosomal_S7"/>
    <property type="match status" value="1"/>
</dbReference>
<evidence type="ECO:0000256" key="4">
    <source>
        <dbReference type="ARBA" id="ARBA00022980"/>
    </source>
</evidence>
<feature type="domain" description="Small ribosomal subunit protein uS7" evidence="8">
    <location>
        <begin position="1"/>
        <end position="148"/>
    </location>
</feature>
<keyword evidence="4 6" id="KW-0689">Ribosomal protein</keyword>
<dbReference type="CDD" id="cd14869">
    <property type="entry name" value="uS7_Bacteria"/>
    <property type="match status" value="1"/>
</dbReference>
<comment type="similarity">
    <text evidence="1 6 7">Belongs to the universal ribosomal protein uS7 family.</text>
</comment>
<keyword evidence="3 6" id="KW-0694">RNA-binding</keyword>
<dbReference type="NCBIfam" id="TIGR01029">
    <property type="entry name" value="rpsG_bact"/>
    <property type="match status" value="1"/>
</dbReference>
<dbReference type="PIRSF" id="PIRSF002122">
    <property type="entry name" value="RPS7p_RPS7a_RPS5e_RPS7o"/>
    <property type="match status" value="1"/>
</dbReference>
<dbReference type="GO" id="GO:0006412">
    <property type="term" value="P:translation"/>
    <property type="evidence" value="ECO:0007669"/>
    <property type="project" value="UniProtKB-UniRule"/>
</dbReference>
<dbReference type="GO" id="GO:0003735">
    <property type="term" value="F:structural constituent of ribosome"/>
    <property type="evidence" value="ECO:0007669"/>
    <property type="project" value="InterPro"/>
</dbReference>
<evidence type="ECO:0000313" key="10">
    <source>
        <dbReference type="Proteomes" id="UP000245872"/>
    </source>
</evidence>
<dbReference type="RefSeq" id="WP_109997088.1">
    <property type="nucleotide sequence ID" value="NZ_CP029619.1"/>
</dbReference>
<dbReference type="EMBL" id="CP029619">
    <property type="protein sequence ID" value="AWN81646.1"/>
    <property type="molecule type" value="Genomic_DNA"/>
</dbReference>
<evidence type="ECO:0000313" key="9">
    <source>
        <dbReference type="EMBL" id="AWN81646.1"/>
    </source>
</evidence>
<dbReference type="InterPro" id="IPR005717">
    <property type="entry name" value="Ribosomal_uS7_bac/org-type"/>
</dbReference>
<dbReference type="InterPro" id="IPR020606">
    <property type="entry name" value="Ribosomal_uS7_CS"/>
</dbReference>
<protein>
    <recommendedName>
        <fullName evidence="6">Small ribosomal subunit protein uS7</fullName>
    </recommendedName>
</protein>
<comment type="subunit">
    <text evidence="6">Part of the 30S ribosomal subunit. Contacts proteins S9 and S11.</text>
</comment>
<evidence type="ECO:0000256" key="3">
    <source>
        <dbReference type="ARBA" id="ARBA00022884"/>
    </source>
</evidence>
<dbReference type="PANTHER" id="PTHR11205">
    <property type="entry name" value="RIBOSOMAL PROTEIN S7"/>
    <property type="match status" value="1"/>
</dbReference>
<reference evidence="9 10" key="1">
    <citation type="submission" date="2018-05" db="EMBL/GenBank/DDBJ databases">
        <title>Candidatus Cardinium hertigii Genome Assembly.</title>
        <authorList>
            <person name="Showmaker K.C."/>
            <person name="Walden K.O."/>
            <person name="Fields C.J."/>
            <person name="Lambert K.N."/>
            <person name="Hudson M.E."/>
        </authorList>
    </citation>
    <scope>NUCLEOTIDE SEQUENCE [LARGE SCALE GENOMIC DNA]</scope>
    <source>
        <strain evidence="10">cHgTN10</strain>
    </source>
</reference>
<dbReference type="GO" id="GO:0015935">
    <property type="term" value="C:small ribosomal subunit"/>
    <property type="evidence" value="ECO:0007669"/>
    <property type="project" value="InterPro"/>
</dbReference>
<keyword evidence="5 6" id="KW-0687">Ribonucleoprotein</keyword>
<keyword evidence="10" id="KW-1185">Reference proteome</keyword>
<dbReference type="GO" id="GO:0000049">
    <property type="term" value="F:tRNA binding"/>
    <property type="evidence" value="ECO:0007669"/>
    <property type="project" value="UniProtKB-UniRule"/>
</dbReference>
<dbReference type="InterPro" id="IPR023798">
    <property type="entry name" value="Ribosomal_uS7_dom"/>
</dbReference>
<name>A0A2Z3LCK1_9BACT</name>
<dbReference type="OrthoDB" id="9807653at2"/>
<dbReference type="AlphaFoldDB" id="A0A2Z3LCK1"/>
<dbReference type="FunFam" id="1.10.455.10:FF:000001">
    <property type="entry name" value="30S ribosomal protein S7"/>
    <property type="match status" value="1"/>
</dbReference>
<dbReference type="HAMAP" id="MF_00480_B">
    <property type="entry name" value="Ribosomal_uS7_B"/>
    <property type="match status" value="1"/>
</dbReference>
<evidence type="ECO:0000256" key="6">
    <source>
        <dbReference type="HAMAP-Rule" id="MF_00480"/>
    </source>
</evidence>
<dbReference type="KEGG" id="cher:DK880_00317"/>
<keyword evidence="6" id="KW-0820">tRNA-binding</keyword>
<comment type="function">
    <text evidence="6">One of the primary rRNA binding proteins, it binds directly to 16S rRNA where it nucleates assembly of the head domain of the 30S subunit. Is located at the subunit interface close to the decoding center, probably blocks exit of the E-site tRNA.</text>
</comment>
<evidence type="ECO:0000256" key="5">
    <source>
        <dbReference type="ARBA" id="ARBA00023274"/>
    </source>
</evidence>
<sequence length="156" mass="17844">MRRKQATKRILSPDYKFGDPLITRFINGLMQQGKKSIAATIFYNTIDSVAHKTNENGLEVFRKALHNVTPTLEVKRRRVGGATLQVPIEIRQDRKVFLSIKWLIAYARARGEKTMQEKLTNEIIAASKEEGAAFKRKIDIHKMASSNKAFSHFDLK</sequence>
<dbReference type="Proteomes" id="UP000245872">
    <property type="component" value="Chromosome"/>
</dbReference>
<organism evidence="9 10">
    <name type="scientific">Candidatus Cardinium hertigii</name>
    <dbReference type="NCBI Taxonomy" id="247481"/>
    <lineage>
        <taxon>Bacteria</taxon>
        <taxon>Pseudomonadati</taxon>
        <taxon>Bacteroidota</taxon>
        <taxon>Cytophagia</taxon>
        <taxon>Cytophagales</taxon>
        <taxon>Amoebophilaceae</taxon>
        <taxon>Candidatus Cardinium</taxon>
    </lineage>
</organism>
<dbReference type="GO" id="GO:0019843">
    <property type="term" value="F:rRNA binding"/>
    <property type="evidence" value="ECO:0007669"/>
    <property type="project" value="UniProtKB-UniRule"/>
</dbReference>
<dbReference type="PROSITE" id="PS00052">
    <property type="entry name" value="RIBOSOMAL_S7"/>
    <property type="match status" value="1"/>
</dbReference>
<keyword evidence="2 6" id="KW-0699">rRNA-binding</keyword>
<evidence type="ECO:0000259" key="8">
    <source>
        <dbReference type="Pfam" id="PF00177"/>
    </source>
</evidence>
<gene>
    <name evidence="6 9" type="primary">rpsG</name>
    <name evidence="9" type="ORF">DK880_00317</name>
</gene>
<accession>A0A2Z3LCK1</accession>